<keyword evidence="2" id="KW-0812">Transmembrane</keyword>
<feature type="transmembrane region" description="Helical" evidence="2">
    <location>
        <begin position="24"/>
        <end position="44"/>
    </location>
</feature>
<evidence type="ECO:0000256" key="2">
    <source>
        <dbReference type="SAM" id="Phobius"/>
    </source>
</evidence>
<name>A0A0F9FEV8_9ZZZZ</name>
<sequence length="143" mass="16532">MNLFENWKNVIEKSRKLDAKSLEAIRYFLMGMLILDLFGIYWYLELKKLGGALLMVIVFLLVIVMFLESNLPRSRREVKKMNEQELEPKKPKAEGKSEESKDNKDKKETEETQEVETPNILGEGTGLPSAEEYEKDISKAFGI</sequence>
<reference evidence="3" key="1">
    <citation type="journal article" date="2015" name="Nature">
        <title>Complex archaea that bridge the gap between prokaryotes and eukaryotes.</title>
        <authorList>
            <person name="Spang A."/>
            <person name="Saw J.H."/>
            <person name="Jorgensen S.L."/>
            <person name="Zaremba-Niedzwiedzka K."/>
            <person name="Martijn J."/>
            <person name="Lind A.E."/>
            <person name="van Eijk R."/>
            <person name="Schleper C."/>
            <person name="Guy L."/>
            <person name="Ettema T.J."/>
        </authorList>
    </citation>
    <scope>NUCLEOTIDE SEQUENCE</scope>
</reference>
<evidence type="ECO:0000313" key="3">
    <source>
        <dbReference type="EMBL" id="KKL49662.1"/>
    </source>
</evidence>
<protein>
    <submittedName>
        <fullName evidence="3">Uncharacterized protein</fullName>
    </submittedName>
</protein>
<feature type="transmembrane region" description="Helical" evidence="2">
    <location>
        <begin position="50"/>
        <end position="71"/>
    </location>
</feature>
<gene>
    <name evidence="3" type="ORF">LCGC14_2313260</name>
</gene>
<feature type="compositionally biased region" description="Basic and acidic residues" evidence="1">
    <location>
        <begin position="79"/>
        <end position="110"/>
    </location>
</feature>
<comment type="caution">
    <text evidence="3">The sequence shown here is derived from an EMBL/GenBank/DDBJ whole genome shotgun (WGS) entry which is preliminary data.</text>
</comment>
<dbReference type="AlphaFoldDB" id="A0A0F9FEV8"/>
<keyword evidence="2" id="KW-0472">Membrane</keyword>
<accession>A0A0F9FEV8</accession>
<organism evidence="3">
    <name type="scientific">marine sediment metagenome</name>
    <dbReference type="NCBI Taxonomy" id="412755"/>
    <lineage>
        <taxon>unclassified sequences</taxon>
        <taxon>metagenomes</taxon>
        <taxon>ecological metagenomes</taxon>
    </lineage>
</organism>
<feature type="region of interest" description="Disordered" evidence="1">
    <location>
        <begin position="77"/>
        <end position="143"/>
    </location>
</feature>
<proteinExistence type="predicted"/>
<keyword evidence="2" id="KW-1133">Transmembrane helix</keyword>
<dbReference type="EMBL" id="LAZR01032877">
    <property type="protein sequence ID" value="KKL49662.1"/>
    <property type="molecule type" value="Genomic_DNA"/>
</dbReference>
<evidence type="ECO:0000256" key="1">
    <source>
        <dbReference type="SAM" id="MobiDB-lite"/>
    </source>
</evidence>